<evidence type="ECO:0000313" key="2">
    <source>
        <dbReference type="Proteomes" id="UP000563094"/>
    </source>
</evidence>
<sequence>MPPAFAQSDSLPSGELAIMLSPQHLLLRGYHLEVESKPKRLRNQGILLSARLYAGSTRFADQFTKRQEEPQDFSRVKGLGAELQHRFYLPHLFRHSAAHHYLAYGVSYHHFKIGFEKEGWVQDLEADGLRYYQYRYSNFTETINRLGAIVLFGTQQRYFSARILTDGSIGIGYNHSSTTSTFHYLRFDRNLIDYGYSGFYFFLGFKVGVILR</sequence>
<dbReference type="AlphaFoldDB" id="A0A839GRC0"/>
<name>A0A839GRC0_9BACT</name>
<gene>
    <name evidence="1" type="ORF">FHS90_001656</name>
</gene>
<dbReference type="RefSeq" id="WP_182512623.1">
    <property type="nucleotide sequence ID" value="NZ_JACJIQ010000005.1"/>
</dbReference>
<dbReference type="EMBL" id="JACJIQ010000005">
    <property type="protein sequence ID" value="MBA9076948.1"/>
    <property type="molecule type" value="Genomic_DNA"/>
</dbReference>
<evidence type="ECO:0000313" key="1">
    <source>
        <dbReference type="EMBL" id="MBA9076948.1"/>
    </source>
</evidence>
<proteinExistence type="predicted"/>
<protein>
    <recommendedName>
        <fullName evidence="3">DUF3575 domain-containing protein</fullName>
    </recommendedName>
</protein>
<reference evidence="1 2" key="1">
    <citation type="submission" date="2020-08" db="EMBL/GenBank/DDBJ databases">
        <title>Genomic Encyclopedia of Type Strains, Phase IV (KMG-IV): sequencing the most valuable type-strain genomes for metagenomic binning, comparative biology and taxonomic classification.</title>
        <authorList>
            <person name="Goeker M."/>
        </authorList>
    </citation>
    <scope>NUCLEOTIDE SEQUENCE [LARGE SCALE GENOMIC DNA]</scope>
    <source>
        <strain evidence="1 2">DSM 29854</strain>
    </source>
</reference>
<keyword evidence="2" id="KW-1185">Reference proteome</keyword>
<accession>A0A839GRC0</accession>
<evidence type="ECO:0008006" key="3">
    <source>
        <dbReference type="Google" id="ProtNLM"/>
    </source>
</evidence>
<dbReference type="Proteomes" id="UP000563094">
    <property type="component" value="Unassembled WGS sequence"/>
</dbReference>
<organism evidence="1 2">
    <name type="scientific">Rufibacter quisquiliarum</name>
    <dbReference type="NCBI Taxonomy" id="1549639"/>
    <lineage>
        <taxon>Bacteria</taxon>
        <taxon>Pseudomonadati</taxon>
        <taxon>Bacteroidota</taxon>
        <taxon>Cytophagia</taxon>
        <taxon>Cytophagales</taxon>
        <taxon>Hymenobacteraceae</taxon>
        <taxon>Rufibacter</taxon>
    </lineage>
</organism>
<comment type="caution">
    <text evidence="1">The sequence shown here is derived from an EMBL/GenBank/DDBJ whole genome shotgun (WGS) entry which is preliminary data.</text>
</comment>